<dbReference type="Gene3D" id="2.40.10.120">
    <property type="match status" value="1"/>
</dbReference>
<dbReference type="InterPro" id="IPR009003">
    <property type="entry name" value="Peptidase_S1_PA"/>
</dbReference>
<keyword evidence="1" id="KW-0378">Hydrolase</keyword>
<keyword evidence="2" id="KW-1185">Reference proteome</keyword>
<proteinExistence type="predicted"/>
<reference evidence="1" key="1">
    <citation type="submission" date="2022-03" db="EMBL/GenBank/DDBJ databases">
        <authorList>
            <person name="Santos J.D.N."/>
            <person name="Kallscheuer N."/>
            <person name="Jogler C."/>
            <person name="Lage O.M."/>
        </authorList>
    </citation>
    <scope>NUCLEOTIDE SEQUENCE</scope>
    <source>
        <strain evidence="1">M600PL45_2</strain>
    </source>
</reference>
<sequence>MPISPFSVASLLLTPLVETKPLGTATGFVLTHDAKNYLITNWHVVAGRNRLTGQPIHNSAATPDSITIRCLENRGRRASYVDVARWVDVSEELLDEEGMPLWLEHPKFGRRVDVVALPLTPRSNTQLVPYNDQLMNETMRAGVSDWVNILGFPFGVTGGGSLAVWTKGAIATEVDVDFGDLPCFLIDSRTRPGQSGSPVIAYSPGGMTAMANGETVMAQNAMANLLGVYSGRINEKSDLGHVWKTKAVREILTNGVEGNGALNSNAT</sequence>
<dbReference type="GO" id="GO:0008233">
    <property type="term" value="F:peptidase activity"/>
    <property type="evidence" value="ECO:0007669"/>
    <property type="project" value="UniProtKB-KW"/>
</dbReference>
<dbReference type="EMBL" id="JAKWJU010000002">
    <property type="protein sequence ID" value="MCH6161579.1"/>
    <property type="molecule type" value="Genomic_DNA"/>
</dbReference>
<name>A0ABS9SZ58_9ACTN</name>
<protein>
    <submittedName>
        <fullName evidence="1">Serine protease</fullName>
    </submittedName>
</protein>
<gene>
    <name evidence="1" type="ORF">MMA15_14600</name>
</gene>
<dbReference type="GO" id="GO:0006508">
    <property type="term" value="P:proteolysis"/>
    <property type="evidence" value="ECO:0007669"/>
    <property type="project" value="UniProtKB-KW"/>
</dbReference>
<keyword evidence="1" id="KW-0645">Protease</keyword>
<comment type="caution">
    <text evidence="1">The sequence shown here is derived from an EMBL/GenBank/DDBJ whole genome shotgun (WGS) entry which is preliminary data.</text>
</comment>
<dbReference type="SUPFAM" id="SSF50494">
    <property type="entry name" value="Trypsin-like serine proteases"/>
    <property type="match status" value="1"/>
</dbReference>
<evidence type="ECO:0000313" key="2">
    <source>
        <dbReference type="Proteomes" id="UP001166784"/>
    </source>
</evidence>
<dbReference type="Proteomes" id="UP001166784">
    <property type="component" value="Unassembled WGS sequence"/>
</dbReference>
<reference evidence="1" key="2">
    <citation type="journal article" date="2023" name="Int. J. Syst. Evol. Microbiol.">
        <title>Streptomyces marispadix sp. nov., isolated from marine beach sediment of the Northern Coast of Portugal.</title>
        <authorList>
            <person name="dos Santos J.D.N."/>
            <person name="Vitorino I.R."/>
            <person name="Kallscheuer N."/>
            <person name="Srivastava A."/>
            <person name="Krautwurst S."/>
            <person name="Marz M."/>
            <person name="Jogler C."/>
            <person name="Lobo Da Cunha A."/>
            <person name="Catita J."/>
            <person name="Goncalves H."/>
            <person name="Gonzalez I."/>
            <person name="Reyes F."/>
            <person name="Lage O.M."/>
        </authorList>
    </citation>
    <scope>NUCLEOTIDE SEQUENCE</scope>
    <source>
        <strain evidence="1">M600PL45_2</strain>
    </source>
</reference>
<evidence type="ECO:0000313" key="1">
    <source>
        <dbReference type="EMBL" id="MCH6161579.1"/>
    </source>
</evidence>
<dbReference type="Pfam" id="PF13365">
    <property type="entry name" value="Trypsin_2"/>
    <property type="match status" value="1"/>
</dbReference>
<organism evidence="1 2">
    <name type="scientific">Streptomyces marispadix</name>
    <dbReference type="NCBI Taxonomy" id="2922868"/>
    <lineage>
        <taxon>Bacteria</taxon>
        <taxon>Bacillati</taxon>
        <taxon>Actinomycetota</taxon>
        <taxon>Actinomycetes</taxon>
        <taxon>Kitasatosporales</taxon>
        <taxon>Streptomycetaceae</taxon>
        <taxon>Streptomyces</taxon>
    </lineage>
</organism>
<accession>A0ABS9SZ58</accession>
<dbReference type="RefSeq" id="WP_241060099.1">
    <property type="nucleotide sequence ID" value="NZ_JAKWJU010000002.1"/>
</dbReference>